<dbReference type="Proteomes" id="UP000275663">
    <property type="component" value="Chromosome"/>
</dbReference>
<protein>
    <submittedName>
        <fullName evidence="1">Uncharacterized protein</fullName>
    </submittedName>
</protein>
<dbReference type="AlphaFoldDB" id="A0A3S9HPN6"/>
<keyword evidence="2" id="KW-1185">Reference proteome</keyword>
<proteinExistence type="predicted"/>
<reference evidence="1 2" key="1">
    <citation type="journal article" date="2011" name="Int. J. Syst. Evol. Microbiol.">
        <title>Description of Undibacterium oligocarboniphilum sp. nov., isolated from purified water, and Undibacterium pigrum strain CCUG 49012 as the type strain of Undibacterium parvum sp. nov., and emended descriptions of the genus Undibacterium and the species Undibacterium pigrum.</title>
        <authorList>
            <person name="Eder W."/>
            <person name="Wanner G."/>
            <person name="Ludwig W."/>
            <person name="Busse H.J."/>
            <person name="Ziemke-Kageler F."/>
            <person name="Lang E."/>
        </authorList>
    </citation>
    <scope>NUCLEOTIDE SEQUENCE [LARGE SCALE GENOMIC DNA]</scope>
    <source>
        <strain evidence="1 2">DSM 23061</strain>
    </source>
</reference>
<organism evidence="1 2">
    <name type="scientific">Undibacterium parvum</name>
    <dbReference type="NCBI Taxonomy" id="401471"/>
    <lineage>
        <taxon>Bacteria</taxon>
        <taxon>Pseudomonadati</taxon>
        <taxon>Pseudomonadota</taxon>
        <taxon>Betaproteobacteria</taxon>
        <taxon>Burkholderiales</taxon>
        <taxon>Oxalobacteraceae</taxon>
        <taxon>Undibacterium</taxon>
    </lineage>
</organism>
<dbReference type="RefSeq" id="WP_126129443.1">
    <property type="nucleotide sequence ID" value="NZ_CP034464.1"/>
</dbReference>
<gene>
    <name evidence="1" type="ORF">EJN92_20010</name>
</gene>
<evidence type="ECO:0000313" key="1">
    <source>
        <dbReference type="EMBL" id="AZP14082.1"/>
    </source>
</evidence>
<name>A0A3S9HPN6_9BURK</name>
<sequence length="89" mass="9501">MQVMLTSLIILLALRYLLAKWLPQNIKQKLHGALSKLSPGLAAFFSKGNSTVAASCSACSSCSGCADTTTKPSSSNPSKTIRLIRNLKF</sequence>
<evidence type="ECO:0000313" key="2">
    <source>
        <dbReference type="Proteomes" id="UP000275663"/>
    </source>
</evidence>
<accession>A0A3S9HPN6</accession>
<dbReference type="EMBL" id="CP034464">
    <property type="protein sequence ID" value="AZP14082.1"/>
    <property type="molecule type" value="Genomic_DNA"/>
</dbReference>
<dbReference type="KEGG" id="upv:EJN92_20010"/>